<dbReference type="UniPathway" id="UPA00068">
    <property type="reaction ID" value="UER00108"/>
</dbReference>
<keyword evidence="2 6" id="KW-0055">Arginine biosynthesis</keyword>
<sequence>MSMHTIFIDGAAGTTGLRIEERLGAAEDITLLRLPEAQRKDPAARADAMAQADLTFLCLPDEAAREAVAFAPADARICDTSTAHRTAADWVYGFPELHGQRERIRTATRLAVPGCHASGIIALLRPLRERAWLAEHTAPVCHSLTGYSGGGKSMIAEYAAADRADKYAAPRLYGLSLQHKHLPEIQAVCGFSAPPLFTPVVADYYSGMLVSIPLRLADLNGTNGADVAQLFADYYADEAMIRVHPFNTPQADNMLAANALTGRDSMEILVSGNAEQVLLCARFDNLGKGASGAAVQCMNLMLGRDETAGLVI</sequence>
<dbReference type="GO" id="GO:0003942">
    <property type="term" value="F:N-acetyl-gamma-glutamyl-phosphate reductase activity"/>
    <property type="evidence" value="ECO:0007669"/>
    <property type="project" value="UniProtKB-UniRule"/>
</dbReference>
<dbReference type="SMART" id="SM00859">
    <property type="entry name" value="Semialdhyde_dh"/>
    <property type="match status" value="1"/>
</dbReference>
<dbReference type="Proteomes" id="UP000269923">
    <property type="component" value="Unassembled WGS sequence"/>
</dbReference>
<keyword evidence="1 6" id="KW-0963">Cytoplasm</keyword>
<keyword evidence="9" id="KW-1185">Reference proteome</keyword>
<dbReference type="NCBIfam" id="TIGR01851">
    <property type="entry name" value="argC_other"/>
    <property type="match status" value="1"/>
</dbReference>
<dbReference type="Pfam" id="PF01118">
    <property type="entry name" value="Semialdhyde_dh"/>
    <property type="match status" value="1"/>
</dbReference>
<dbReference type="OrthoDB" id="9801289at2"/>
<dbReference type="InterPro" id="IPR000534">
    <property type="entry name" value="Semialdehyde_DH_NAD-bd"/>
</dbReference>
<dbReference type="SUPFAM" id="SSF51735">
    <property type="entry name" value="NAD(P)-binding Rossmann-fold domains"/>
    <property type="match status" value="1"/>
</dbReference>
<dbReference type="InterPro" id="IPR036291">
    <property type="entry name" value="NAD(P)-bd_dom_sf"/>
</dbReference>
<keyword evidence="4 6" id="KW-0521">NADP</keyword>
<comment type="catalytic activity">
    <reaction evidence="6">
        <text>N-acetyl-L-glutamate 5-semialdehyde + phosphate + NADP(+) = N-acetyl-L-glutamyl 5-phosphate + NADPH + H(+)</text>
        <dbReference type="Rhea" id="RHEA:21588"/>
        <dbReference type="ChEBI" id="CHEBI:15378"/>
        <dbReference type="ChEBI" id="CHEBI:29123"/>
        <dbReference type="ChEBI" id="CHEBI:43474"/>
        <dbReference type="ChEBI" id="CHEBI:57783"/>
        <dbReference type="ChEBI" id="CHEBI:57936"/>
        <dbReference type="ChEBI" id="CHEBI:58349"/>
        <dbReference type="EC" id="1.2.1.38"/>
    </reaction>
</comment>
<accession>A0A3P2A2G7</accession>
<evidence type="ECO:0000259" key="7">
    <source>
        <dbReference type="SMART" id="SM00859"/>
    </source>
</evidence>
<comment type="subcellular location">
    <subcellularLocation>
        <location evidence="6">Cytoplasm</location>
    </subcellularLocation>
</comment>
<reference evidence="8 9" key="1">
    <citation type="submission" date="2018-11" db="EMBL/GenBank/DDBJ databases">
        <title>Genomes From Bacteria Associated with the Canine Oral Cavity: a Test Case for Automated Genome-Based Taxonomic Assignment.</title>
        <authorList>
            <person name="Coil D.A."/>
            <person name="Jospin G."/>
            <person name="Darling A.E."/>
            <person name="Wallis C."/>
            <person name="Davis I.J."/>
            <person name="Harris S."/>
            <person name="Eisen J.A."/>
            <person name="Holcombe L.J."/>
            <person name="O'Flynn C."/>
        </authorList>
    </citation>
    <scope>NUCLEOTIDE SEQUENCE [LARGE SCALE GENOMIC DNA]</scope>
    <source>
        <strain evidence="8 9">COT-280</strain>
    </source>
</reference>
<organism evidence="8 9">
    <name type="scientific">Conchiformibius steedae</name>
    <dbReference type="NCBI Taxonomy" id="153493"/>
    <lineage>
        <taxon>Bacteria</taxon>
        <taxon>Pseudomonadati</taxon>
        <taxon>Pseudomonadota</taxon>
        <taxon>Betaproteobacteria</taxon>
        <taxon>Neisseriales</taxon>
        <taxon>Neisseriaceae</taxon>
        <taxon>Conchiformibius</taxon>
    </lineage>
</organism>
<evidence type="ECO:0000256" key="1">
    <source>
        <dbReference type="ARBA" id="ARBA00022490"/>
    </source>
</evidence>
<dbReference type="PANTHER" id="PTHR32338:SF10">
    <property type="entry name" value="N-ACETYL-GAMMA-GLUTAMYL-PHOSPHATE REDUCTASE, CHLOROPLASTIC-RELATED"/>
    <property type="match status" value="1"/>
</dbReference>
<evidence type="ECO:0000313" key="8">
    <source>
        <dbReference type="EMBL" id="RRD89617.1"/>
    </source>
</evidence>
<dbReference type="CDD" id="cd23935">
    <property type="entry name" value="AGPR_2_C"/>
    <property type="match status" value="1"/>
</dbReference>
<protein>
    <recommendedName>
        <fullName evidence="6">N-acetyl-gamma-glutamyl-phosphate reductase</fullName>
        <shortName evidence="6">AGPR</shortName>
        <ecNumber evidence="6">1.2.1.38</ecNumber>
    </recommendedName>
    <alternativeName>
        <fullName evidence="6">N-acetyl-glutamate semialdehyde dehydrogenase</fullName>
        <shortName evidence="6">NAGSA dehydrogenase</shortName>
    </alternativeName>
</protein>
<keyword evidence="3 6" id="KW-0028">Amino-acid biosynthesis</keyword>
<gene>
    <name evidence="6 8" type="primary">argC</name>
    <name evidence="8" type="ORF">EII21_08300</name>
</gene>
<evidence type="ECO:0000256" key="2">
    <source>
        <dbReference type="ARBA" id="ARBA00022571"/>
    </source>
</evidence>
<proteinExistence type="inferred from homology"/>
<feature type="domain" description="Semialdehyde dehydrogenase NAD-binding" evidence="7">
    <location>
        <begin position="5"/>
        <end position="105"/>
    </location>
</feature>
<comment type="caution">
    <text evidence="8">The sequence shown here is derived from an EMBL/GenBank/DDBJ whole genome shotgun (WGS) entry which is preliminary data.</text>
</comment>
<evidence type="ECO:0000313" key="9">
    <source>
        <dbReference type="Proteomes" id="UP000269923"/>
    </source>
</evidence>
<keyword evidence="5 6" id="KW-0560">Oxidoreductase</keyword>
<comment type="pathway">
    <text evidence="6">Amino-acid biosynthesis; L-arginine biosynthesis; N(2)-acetyl-L-ornithine from L-glutamate: step 3/4.</text>
</comment>
<dbReference type="Pfam" id="PF22698">
    <property type="entry name" value="Semialdhyde_dhC_1"/>
    <property type="match status" value="1"/>
</dbReference>
<dbReference type="InterPro" id="IPR010136">
    <property type="entry name" value="AGPR_type-2"/>
</dbReference>
<dbReference type="SUPFAM" id="SSF55347">
    <property type="entry name" value="Glyceraldehyde-3-phosphate dehydrogenase-like, C-terminal domain"/>
    <property type="match status" value="1"/>
</dbReference>
<dbReference type="EMBL" id="RQYC01000013">
    <property type="protein sequence ID" value="RRD89617.1"/>
    <property type="molecule type" value="Genomic_DNA"/>
</dbReference>
<dbReference type="InterPro" id="IPR050085">
    <property type="entry name" value="AGPR"/>
</dbReference>
<dbReference type="Gene3D" id="3.30.360.10">
    <property type="entry name" value="Dihydrodipicolinate Reductase, domain 2"/>
    <property type="match status" value="1"/>
</dbReference>
<dbReference type="GO" id="GO:0005737">
    <property type="term" value="C:cytoplasm"/>
    <property type="evidence" value="ECO:0007669"/>
    <property type="project" value="UniProtKB-SubCell"/>
</dbReference>
<dbReference type="AlphaFoldDB" id="A0A3P2A2G7"/>
<name>A0A3P2A2G7_9NEIS</name>
<dbReference type="RefSeq" id="WP_124795530.1">
    <property type="nucleotide sequence ID" value="NZ_RQYC01000013.1"/>
</dbReference>
<dbReference type="HAMAP" id="MF_01110">
    <property type="entry name" value="ArgC_type2"/>
    <property type="match status" value="1"/>
</dbReference>
<evidence type="ECO:0000256" key="5">
    <source>
        <dbReference type="ARBA" id="ARBA00023002"/>
    </source>
</evidence>
<evidence type="ECO:0000256" key="4">
    <source>
        <dbReference type="ARBA" id="ARBA00022857"/>
    </source>
</evidence>
<dbReference type="InterPro" id="IPR058924">
    <property type="entry name" value="AGPR_dimerisation_dom"/>
</dbReference>
<feature type="active site" evidence="6">
    <location>
        <position position="115"/>
    </location>
</feature>
<evidence type="ECO:0000256" key="6">
    <source>
        <dbReference type="HAMAP-Rule" id="MF_01110"/>
    </source>
</evidence>
<comment type="function">
    <text evidence="6">Catalyzes the NADPH-dependent reduction of N-acetyl-5-glutamyl phosphate to yield N-acetyl-L-glutamate 5-semialdehyde.</text>
</comment>
<dbReference type="Gene3D" id="3.40.50.720">
    <property type="entry name" value="NAD(P)-binding Rossmann-like Domain"/>
    <property type="match status" value="1"/>
</dbReference>
<comment type="similarity">
    <text evidence="6">Belongs to the NAGSA dehydrogenase family. Type 2 subfamily.</text>
</comment>
<evidence type="ECO:0000256" key="3">
    <source>
        <dbReference type="ARBA" id="ARBA00022605"/>
    </source>
</evidence>
<dbReference type="GO" id="GO:0051287">
    <property type="term" value="F:NAD binding"/>
    <property type="evidence" value="ECO:0007669"/>
    <property type="project" value="InterPro"/>
</dbReference>
<dbReference type="GO" id="GO:0006526">
    <property type="term" value="P:L-arginine biosynthetic process"/>
    <property type="evidence" value="ECO:0007669"/>
    <property type="project" value="UniProtKB-UniRule"/>
</dbReference>
<dbReference type="EC" id="1.2.1.38" evidence="6"/>
<dbReference type="STRING" id="1121352.GCA_000620925_01189"/>
<dbReference type="PANTHER" id="PTHR32338">
    <property type="entry name" value="N-ACETYL-GAMMA-GLUTAMYL-PHOSPHATE REDUCTASE, CHLOROPLASTIC-RELATED-RELATED"/>
    <property type="match status" value="1"/>
</dbReference>